<keyword evidence="3" id="KW-0677">Repeat</keyword>
<evidence type="ECO:0000259" key="7">
    <source>
        <dbReference type="PROSITE" id="PS50102"/>
    </source>
</evidence>
<keyword evidence="5" id="KW-0508">mRNA splicing</keyword>
<dbReference type="InterPro" id="IPR035979">
    <property type="entry name" value="RBD_domain_sf"/>
</dbReference>
<feature type="domain" description="RRM" evidence="7">
    <location>
        <begin position="378"/>
        <end position="461"/>
    </location>
</feature>
<dbReference type="GO" id="GO:0008380">
    <property type="term" value="P:RNA splicing"/>
    <property type="evidence" value="ECO:0007669"/>
    <property type="project" value="UniProtKB-KW"/>
</dbReference>
<comment type="similarity">
    <text evidence="1">Belongs to the ESRP family.</text>
</comment>
<organism evidence="8 9">
    <name type="scientific">Bicyclus anynana</name>
    <name type="common">Squinting bush brown butterfly</name>
    <dbReference type="NCBI Taxonomy" id="110368"/>
    <lineage>
        <taxon>Eukaryota</taxon>
        <taxon>Metazoa</taxon>
        <taxon>Ecdysozoa</taxon>
        <taxon>Arthropoda</taxon>
        <taxon>Hexapoda</taxon>
        <taxon>Insecta</taxon>
        <taxon>Pterygota</taxon>
        <taxon>Neoptera</taxon>
        <taxon>Endopterygota</taxon>
        <taxon>Lepidoptera</taxon>
        <taxon>Glossata</taxon>
        <taxon>Ditrysia</taxon>
        <taxon>Papilionoidea</taxon>
        <taxon>Nymphalidae</taxon>
        <taxon>Satyrinae</taxon>
        <taxon>Satyrini</taxon>
        <taxon>Mycalesina</taxon>
        <taxon>Bicyclus</taxon>
    </lineage>
</organism>
<sequence length="603" mass="66079">MTSGGWVCALHVRTAGQGGAALGSDEAETVTLAYVVIDVVSNQVLGEREYAVRPTITPSEELQTGQPLDVVVQRFDEFVRSLQVDPHSPLFRLVADGQPPLRQCLHPEACSKELDLPSYYARFHDLRKEFVRAYRPTPPDHPKCLLDMLNYLGITPYAGEKIYAAEVKDMASIIQRIITDGFSLELPETIVLETENSSKDYEIDGNSVVRVHGTPCQSSDKDIANFFRGLNVAKGGVALCLFALFLYFFLSIHEGVPRREEVAPSAWNVTITPPAPSAWNVTTPPSQPSVWNVTKPPPAPNAWIVTTPPPAPSAWNVTTPPSQPSVWNVTKPPPAPNAWIVTTPPPAPSAWNVTTPPPTPSVWNATAPLAYLSRGAEVIVEMRGLPYNATSQQVMDFFSTGEDPVNVLDGAEGILFVTRADGRATGDAFVLFAKEKDSPKALSRHRKLLGDRYIELFRSTAAQVQNVLNRSLETHTSQSPVTLLPQHVIASGSAKDCVRLRGFPYEAQVWHILMFLDKFAQNIVTHGVHMVHYADGYPSGEAFIQMDSENSAFMCAQQKHRQCMSFGKKQRCIEVLQCSGDDMNLVLTGGVTSTTSPSTLPPP</sequence>
<evidence type="ECO:0000256" key="2">
    <source>
        <dbReference type="ARBA" id="ARBA00022664"/>
    </source>
</evidence>
<keyword evidence="4 6" id="KW-0694">RNA-binding</keyword>
<dbReference type="RefSeq" id="XP_023947834.2">
    <property type="nucleotide sequence ID" value="XM_024092066.2"/>
</dbReference>
<dbReference type="InterPro" id="IPR036397">
    <property type="entry name" value="RNaseH_sf"/>
</dbReference>
<dbReference type="AlphaFoldDB" id="A0A6J1NLM4"/>
<dbReference type="InterPro" id="IPR012677">
    <property type="entry name" value="Nucleotide-bd_a/b_plait_sf"/>
</dbReference>
<proteinExistence type="inferred from homology"/>
<dbReference type="Gene3D" id="3.30.420.10">
    <property type="entry name" value="Ribonuclease H-like superfamily/Ribonuclease H"/>
    <property type="match status" value="1"/>
</dbReference>
<dbReference type="OrthoDB" id="431068at2759"/>
<protein>
    <submittedName>
        <fullName evidence="9">RNA-binding protein fusilli-like</fullName>
    </submittedName>
</protein>
<dbReference type="GO" id="GO:0003723">
    <property type="term" value="F:RNA binding"/>
    <property type="evidence" value="ECO:0007669"/>
    <property type="project" value="UniProtKB-UniRule"/>
</dbReference>
<keyword evidence="8" id="KW-1185">Reference proteome</keyword>
<evidence type="ECO:0000256" key="4">
    <source>
        <dbReference type="ARBA" id="ARBA00022884"/>
    </source>
</evidence>
<dbReference type="InterPro" id="IPR050666">
    <property type="entry name" value="ESRP"/>
</dbReference>
<dbReference type="GO" id="GO:0006397">
    <property type="term" value="P:mRNA processing"/>
    <property type="evidence" value="ECO:0007669"/>
    <property type="project" value="UniProtKB-KW"/>
</dbReference>
<keyword evidence="2" id="KW-0507">mRNA processing</keyword>
<dbReference type="Gene3D" id="3.30.70.330">
    <property type="match status" value="2"/>
</dbReference>
<evidence type="ECO:0000256" key="5">
    <source>
        <dbReference type="ARBA" id="ARBA00023187"/>
    </source>
</evidence>
<name>A0A6J1NLM4_BICAN</name>
<dbReference type="KEGG" id="bany:112052844"/>
<evidence type="ECO:0000313" key="8">
    <source>
        <dbReference type="Proteomes" id="UP001652582"/>
    </source>
</evidence>
<dbReference type="GeneID" id="112052844"/>
<dbReference type="Proteomes" id="UP001652582">
    <property type="component" value="Chromosome 18"/>
</dbReference>
<dbReference type="PROSITE" id="PS50102">
    <property type="entry name" value="RRM"/>
    <property type="match status" value="1"/>
</dbReference>
<accession>A0A6J1NLM4</accession>
<evidence type="ECO:0000256" key="1">
    <source>
        <dbReference type="ARBA" id="ARBA00008866"/>
    </source>
</evidence>
<evidence type="ECO:0000256" key="3">
    <source>
        <dbReference type="ARBA" id="ARBA00022737"/>
    </source>
</evidence>
<reference evidence="9" key="1">
    <citation type="submission" date="2025-08" db="UniProtKB">
        <authorList>
            <consortium name="RefSeq"/>
        </authorList>
    </citation>
    <scope>IDENTIFICATION</scope>
</reference>
<gene>
    <name evidence="9" type="primary">LOC112052844</name>
</gene>
<dbReference type="PANTHER" id="PTHR13976">
    <property type="entry name" value="HETEROGENEOUS NUCLEAR RIBONUCLEOPROTEIN-RELATED"/>
    <property type="match status" value="1"/>
</dbReference>
<dbReference type="SUPFAM" id="SSF54928">
    <property type="entry name" value="RNA-binding domain, RBD"/>
    <property type="match status" value="2"/>
</dbReference>
<evidence type="ECO:0000313" key="9">
    <source>
        <dbReference type="RefSeq" id="XP_023947834.2"/>
    </source>
</evidence>
<evidence type="ECO:0000256" key="6">
    <source>
        <dbReference type="PROSITE-ProRule" id="PRU00176"/>
    </source>
</evidence>
<dbReference type="InterPro" id="IPR000504">
    <property type="entry name" value="RRM_dom"/>
</dbReference>